<accession>A0A067SJ06</accession>
<dbReference type="Proteomes" id="UP000027222">
    <property type="component" value="Unassembled WGS sequence"/>
</dbReference>
<keyword evidence="3" id="KW-1185">Reference proteome</keyword>
<reference evidence="3" key="1">
    <citation type="journal article" date="2014" name="Proc. Natl. Acad. Sci. U.S.A.">
        <title>Extensive sampling of basidiomycete genomes demonstrates inadequacy of the white-rot/brown-rot paradigm for wood decay fungi.</title>
        <authorList>
            <person name="Riley R."/>
            <person name="Salamov A.A."/>
            <person name="Brown D.W."/>
            <person name="Nagy L.G."/>
            <person name="Floudas D."/>
            <person name="Held B.W."/>
            <person name="Levasseur A."/>
            <person name="Lombard V."/>
            <person name="Morin E."/>
            <person name="Otillar R."/>
            <person name="Lindquist E.A."/>
            <person name="Sun H."/>
            <person name="LaButti K.M."/>
            <person name="Schmutz J."/>
            <person name="Jabbour D."/>
            <person name="Luo H."/>
            <person name="Baker S.E."/>
            <person name="Pisabarro A.G."/>
            <person name="Walton J.D."/>
            <person name="Blanchette R.A."/>
            <person name="Henrissat B."/>
            <person name="Martin F."/>
            <person name="Cullen D."/>
            <person name="Hibbett D.S."/>
            <person name="Grigoriev I.V."/>
        </authorList>
    </citation>
    <scope>NUCLEOTIDE SEQUENCE [LARGE SCALE GENOMIC DNA]</scope>
    <source>
        <strain evidence="3">CBS 339.88</strain>
    </source>
</reference>
<organism evidence="2 3">
    <name type="scientific">Galerina marginata (strain CBS 339.88)</name>
    <dbReference type="NCBI Taxonomy" id="685588"/>
    <lineage>
        <taxon>Eukaryota</taxon>
        <taxon>Fungi</taxon>
        <taxon>Dikarya</taxon>
        <taxon>Basidiomycota</taxon>
        <taxon>Agaricomycotina</taxon>
        <taxon>Agaricomycetes</taxon>
        <taxon>Agaricomycetidae</taxon>
        <taxon>Agaricales</taxon>
        <taxon>Agaricineae</taxon>
        <taxon>Strophariaceae</taxon>
        <taxon>Galerina</taxon>
    </lineage>
</organism>
<dbReference type="HOGENOM" id="CLU_2158599_0_0_1"/>
<evidence type="ECO:0000313" key="3">
    <source>
        <dbReference type="Proteomes" id="UP000027222"/>
    </source>
</evidence>
<evidence type="ECO:0000313" key="2">
    <source>
        <dbReference type="EMBL" id="KDR66763.1"/>
    </source>
</evidence>
<dbReference type="AlphaFoldDB" id="A0A067SJ06"/>
<feature type="region of interest" description="Disordered" evidence="1">
    <location>
        <begin position="53"/>
        <end position="82"/>
    </location>
</feature>
<protein>
    <submittedName>
        <fullName evidence="2">Uncharacterized protein</fullName>
    </submittedName>
</protein>
<name>A0A067SJ06_GALM3</name>
<dbReference type="EMBL" id="KL142420">
    <property type="protein sequence ID" value="KDR66763.1"/>
    <property type="molecule type" value="Genomic_DNA"/>
</dbReference>
<evidence type="ECO:0000256" key="1">
    <source>
        <dbReference type="SAM" id="MobiDB-lite"/>
    </source>
</evidence>
<gene>
    <name evidence="2" type="ORF">GALMADRAFT_216835</name>
</gene>
<proteinExistence type="predicted"/>
<sequence length="111" mass="12476">MLLSVRTSTFLAALASPHALDSRLTPAQPNCWHTRISSTSMLSALAPAVDIDRERVVSENEDNDSERETEKSKNPPAASFIKAYKLQEREREELERVVRTGEVLDDHVDLD</sequence>